<feature type="domain" description="MoaB/Mog" evidence="1">
    <location>
        <begin position="35"/>
        <end position="207"/>
    </location>
</feature>
<dbReference type="InterPro" id="IPR036425">
    <property type="entry name" value="MoaB/Mog-like_dom_sf"/>
</dbReference>
<dbReference type="InterPro" id="IPR050101">
    <property type="entry name" value="CinA"/>
</dbReference>
<reference evidence="2" key="2">
    <citation type="journal article" date="2013" name="Mar. Genomics">
        <title>Expression of sulfatases in Rhodopirellula baltica and the diversity of sulfatases in the genus Rhodopirellula.</title>
        <authorList>
            <person name="Wegner C.E."/>
            <person name="Richter-Heitmann T."/>
            <person name="Klindworth A."/>
            <person name="Klockow C."/>
            <person name="Richter M."/>
            <person name="Achstetter T."/>
            <person name="Glockner F.O."/>
            <person name="Harder J."/>
        </authorList>
    </citation>
    <scope>NUCLEOTIDE SEQUENCE [LARGE SCALE GENOMIC DNA]</scope>
    <source>
        <strain evidence="2">6C</strain>
    </source>
</reference>
<dbReference type="InterPro" id="IPR001453">
    <property type="entry name" value="MoaB/Mog_dom"/>
</dbReference>
<sequence>MTRFVAPGERGERVFSPFHLHPFCHANRMPHTTAEIISIGDEMITGARLDTNTQWLSQRLGELGVDVQFHTTVADTLSHNTDVFRIAARRADVVVATGGLGPTRDDLTREAIAESLGLPLQLHEPSLKFIRGMFKRRGREMPERNHCQAMFPLGSTPIHNPQGTAPGIDVRATREDGTQSRIFALPGVPAEMKTMFDESVAPAVLATNGQRQHIAHHIMKFFGIGESDMEAKLGGMIARDRQPRVGITVSAATISLRIVATGETPEACEAAIAGTRDEILEKAGEYYFGDGETFEQHHAVIRHLNKVGQRLLLVELGRAAPLGDWFAAVSDEPGFTADVPAFIGGISLANLDDLRQWTGMADDASAETCLTALRQRLSADWVLLVDEYPSLHQTSDHPLPGSNVTFLVAAPDGSFPSITQHLGAHPSILHARVAKAGLFWLRKCFVTAPSGV</sequence>
<keyword evidence="3" id="KW-1185">Reference proteome</keyword>
<dbReference type="InterPro" id="IPR008135">
    <property type="entry name" value="Competence-induced_CinA"/>
</dbReference>
<dbReference type="SMART" id="SM00852">
    <property type="entry name" value="MoCF_biosynth"/>
    <property type="match status" value="1"/>
</dbReference>
<dbReference type="CDD" id="cd00885">
    <property type="entry name" value="cinA"/>
    <property type="match status" value="1"/>
</dbReference>
<dbReference type="Gene3D" id="3.30.70.2860">
    <property type="match status" value="1"/>
</dbReference>
<dbReference type="SUPFAM" id="SSF53218">
    <property type="entry name" value="Molybdenum cofactor biosynthesis proteins"/>
    <property type="match status" value="1"/>
</dbReference>
<evidence type="ECO:0000313" key="3">
    <source>
        <dbReference type="Proteomes" id="UP000011529"/>
    </source>
</evidence>
<dbReference type="Pfam" id="PF00994">
    <property type="entry name" value="MoCF_biosynth"/>
    <property type="match status" value="1"/>
</dbReference>
<evidence type="ECO:0000259" key="1">
    <source>
        <dbReference type="SMART" id="SM00852"/>
    </source>
</evidence>
<dbReference type="AlphaFoldDB" id="M2ASE9"/>
<dbReference type="EMBL" id="ANMO01000167">
    <property type="protein sequence ID" value="EMB15637.1"/>
    <property type="molecule type" value="Genomic_DNA"/>
</dbReference>
<gene>
    <name evidence="2" type="ORF">RE6C_03603</name>
</gene>
<dbReference type="PANTHER" id="PTHR13939:SF0">
    <property type="entry name" value="NMN AMIDOHYDROLASE-LIKE PROTEIN YFAY"/>
    <property type="match status" value="1"/>
</dbReference>
<evidence type="ECO:0000313" key="2">
    <source>
        <dbReference type="EMBL" id="EMB15637.1"/>
    </source>
</evidence>
<dbReference type="Gene3D" id="3.40.980.10">
    <property type="entry name" value="MoaB/Mog-like domain"/>
    <property type="match status" value="1"/>
</dbReference>
<dbReference type="Pfam" id="PF18146">
    <property type="entry name" value="CinA_KH"/>
    <property type="match status" value="1"/>
</dbReference>
<protein>
    <submittedName>
        <fullName evidence="2">Competence-damage inducible protein CinA</fullName>
    </submittedName>
</protein>
<name>M2ASE9_9BACT</name>
<reference evidence="2" key="1">
    <citation type="submission" date="2012-11" db="EMBL/GenBank/DDBJ databases">
        <title>Permanent draft genomes of Rhodopirellula europaea strain SH398 and 6C.</title>
        <authorList>
            <person name="Richter M."/>
            <person name="Richter-Heitmann T."/>
            <person name="Frank C."/>
            <person name="Harder J."/>
            <person name="Glockner F.O."/>
        </authorList>
    </citation>
    <scope>NUCLEOTIDE SEQUENCE</scope>
    <source>
        <strain evidence="2">6C</strain>
    </source>
</reference>
<dbReference type="Proteomes" id="UP000011529">
    <property type="component" value="Unassembled WGS sequence"/>
</dbReference>
<comment type="caution">
    <text evidence="2">The sequence shown here is derived from an EMBL/GenBank/DDBJ whole genome shotgun (WGS) entry which is preliminary data.</text>
</comment>
<accession>M2ASE9</accession>
<organism evidence="2 3">
    <name type="scientific">Rhodopirellula europaea 6C</name>
    <dbReference type="NCBI Taxonomy" id="1263867"/>
    <lineage>
        <taxon>Bacteria</taxon>
        <taxon>Pseudomonadati</taxon>
        <taxon>Planctomycetota</taxon>
        <taxon>Planctomycetia</taxon>
        <taxon>Pirellulales</taxon>
        <taxon>Pirellulaceae</taxon>
        <taxon>Rhodopirellula</taxon>
    </lineage>
</organism>
<dbReference type="InterPro" id="IPR041424">
    <property type="entry name" value="CinA_KH"/>
</dbReference>
<proteinExistence type="predicted"/>
<dbReference type="PATRIC" id="fig|1263867.3.peg.3854"/>
<dbReference type="PIRSF" id="PIRSF006728">
    <property type="entry name" value="CinA"/>
    <property type="match status" value="1"/>
</dbReference>
<dbReference type="PANTHER" id="PTHR13939">
    <property type="entry name" value="NICOTINAMIDE-NUCLEOTIDE AMIDOHYDROLASE PNCC"/>
    <property type="match status" value="1"/>
</dbReference>